<dbReference type="EMBL" id="BPLR01020590">
    <property type="protein sequence ID" value="GIX80390.1"/>
    <property type="molecule type" value="Genomic_DNA"/>
</dbReference>
<gene>
    <name evidence="1" type="ORF">CEXT_514091</name>
</gene>
<proteinExistence type="predicted"/>
<evidence type="ECO:0000313" key="1">
    <source>
        <dbReference type="EMBL" id="GIX80390.1"/>
    </source>
</evidence>
<reference evidence="1 2" key="1">
    <citation type="submission" date="2021-06" db="EMBL/GenBank/DDBJ databases">
        <title>Caerostris extrusa draft genome.</title>
        <authorList>
            <person name="Kono N."/>
            <person name="Arakawa K."/>
        </authorList>
    </citation>
    <scope>NUCLEOTIDE SEQUENCE [LARGE SCALE GENOMIC DNA]</scope>
</reference>
<evidence type="ECO:0000313" key="2">
    <source>
        <dbReference type="Proteomes" id="UP001054945"/>
    </source>
</evidence>
<accession>A0AAV4N982</accession>
<keyword evidence="2" id="KW-1185">Reference proteome</keyword>
<dbReference type="AlphaFoldDB" id="A0AAV4N982"/>
<comment type="caution">
    <text evidence="1">The sequence shown here is derived from an EMBL/GenBank/DDBJ whole genome shotgun (WGS) entry which is preliminary data.</text>
</comment>
<dbReference type="Proteomes" id="UP001054945">
    <property type="component" value="Unassembled WGS sequence"/>
</dbReference>
<sequence>MTSTCDLVHVETGLQRHHVIDTHLFLLQGQYQSRQYEQSLYARRLVLRFCYRKGRLHWTRSHVNWTENRCKDDILDHTDRPNTAAIGGCIPLHSSIRRCMQVDNASPPTGSPIASISRIRNCSPNGMANKLSRP</sequence>
<name>A0AAV4N982_CAEEX</name>
<protein>
    <submittedName>
        <fullName evidence="1">Uncharacterized protein</fullName>
    </submittedName>
</protein>
<organism evidence="1 2">
    <name type="scientific">Caerostris extrusa</name>
    <name type="common">Bark spider</name>
    <name type="synonym">Caerostris bankana</name>
    <dbReference type="NCBI Taxonomy" id="172846"/>
    <lineage>
        <taxon>Eukaryota</taxon>
        <taxon>Metazoa</taxon>
        <taxon>Ecdysozoa</taxon>
        <taxon>Arthropoda</taxon>
        <taxon>Chelicerata</taxon>
        <taxon>Arachnida</taxon>
        <taxon>Araneae</taxon>
        <taxon>Araneomorphae</taxon>
        <taxon>Entelegynae</taxon>
        <taxon>Araneoidea</taxon>
        <taxon>Araneidae</taxon>
        <taxon>Caerostris</taxon>
    </lineage>
</organism>